<name>A0A4Q0T9Y5_9BACT</name>
<evidence type="ECO:0000259" key="1">
    <source>
        <dbReference type="Pfam" id="PF08818"/>
    </source>
</evidence>
<proteinExistence type="predicted"/>
<dbReference type="RefSeq" id="WP_128912546.1">
    <property type="nucleotide sequence ID" value="NZ_RDSM01000001.1"/>
</dbReference>
<comment type="caution">
    <text evidence="2">The sequence shown here is derived from an EMBL/GenBank/DDBJ whole genome shotgun (WGS) entry which is preliminary data.</text>
</comment>
<organism evidence="2 3">
    <name type="scientific">Granulicella sibirica</name>
    <dbReference type="NCBI Taxonomy" id="2479048"/>
    <lineage>
        <taxon>Bacteria</taxon>
        <taxon>Pseudomonadati</taxon>
        <taxon>Acidobacteriota</taxon>
        <taxon>Terriglobia</taxon>
        <taxon>Terriglobales</taxon>
        <taxon>Acidobacteriaceae</taxon>
        <taxon>Granulicella</taxon>
    </lineage>
</organism>
<protein>
    <recommendedName>
        <fullName evidence="1">YdhG-like domain-containing protein</fullName>
    </recommendedName>
</protein>
<keyword evidence="3" id="KW-1185">Reference proteome</keyword>
<dbReference type="Proteomes" id="UP000289437">
    <property type="component" value="Unassembled WGS sequence"/>
</dbReference>
<reference evidence="2 3" key="1">
    <citation type="submission" date="2018-11" db="EMBL/GenBank/DDBJ databases">
        <authorList>
            <person name="Mardanov A.V."/>
            <person name="Ravin N.V."/>
            <person name="Dedysh S.N."/>
        </authorList>
    </citation>
    <scope>NUCLEOTIDE SEQUENCE [LARGE SCALE GENOMIC DNA]</scope>
    <source>
        <strain evidence="2 3">AF10</strain>
    </source>
</reference>
<dbReference type="OrthoDB" id="115213at2"/>
<dbReference type="Pfam" id="PF13376">
    <property type="entry name" value="OmdA"/>
    <property type="match status" value="1"/>
</dbReference>
<dbReference type="Pfam" id="PF08818">
    <property type="entry name" value="DUF1801"/>
    <property type="match status" value="1"/>
</dbReference>
<dbReference type="Gene3D" id="3.90.1150.200">
    <property type="match status" value="1"/>
</dbReference>
<dbReference type="SUPFAM" id="SSF159888">
    <property type="entry name" value="YdhG-like"/>
    <property type="match status" value="1"/>
</dbReference>
<dbReference type="InterPro" id="IPR014922">
    <property type="entry name" value="YdhG-like"/>
</dbReference>
<dbReference type="AlphaFoldDB" id="A0A4Q0T9Y5"/>
<accession>A0A4Q0T9Y5</accession>
<sequence length="206" mass="22928">MEDPRVDAYINKSAEFAKPILRHLRKLVHKANGEIEESIKWSRPFFLYRGSLIGNMSAFTAHCSFGVWGPWMTGALRLEGITGDGASGSVGRITRLEDLPSDAVLTGLIREAIKSLEEGKASPKAEKRVPRKAAKAELMVPEDFASALAKTGGATENFSGMAQSCRKEYLEWITEAKRAETRGKRIVQAVTWIAEGKKRNWKYESR</sequence>
<evidence type="ECO:0000313" key="3">
    <source>
        <dbReference type="Proteomes" id="UP000289437"/>
    </source>
</evidence>
<dbReference type="EMBL" id="RDSM01000001">
    <property type="protein sequence ID" value="RXH58576.1"/>
    <property type="molecule type" value="Genomic_DNA"/>
</dbReference>
<feature type="domain" description="YdhG-like" evidence="1">
    <location>
        <begin position="18"/>
        <end position="113"/>
    </location>
</feature>
<gene>
    <name evidence="2" type="ORF">GRAN_1886</name>
</gene>
<evidence type="ECO:0000313" key="2">
    <source>
        <dbReference type="EMBL" id="RXH58576.1"/>
    </source>
</evidence>
<reference evidence="3" key="2">
    <citation type="submission" date="2019-02" db="EMBL/GenBank/DDBJ databases">
        <title>Granulicella sibirica sp. nov., a psychrotolerant acidobacterium isolated from an organic soil layer in forested tundra, West Siberia.</title>
        <authorList>
            <person name="Oshkin I.Y."/>
            <person name="Kulichevskaya I.S."/>
            <person name="Rijpstra W.I.C."/>
            <person name="Sinninghe Damste J.S."/>
            <person name="Rakitin A.L."/>
            <person name="Ravin N.V."/>
            <person name="Dedysh S.N."/>
        </authorList>
    </citation>
    <scope>NUCLEOTIDE SEQUENCE [LARGE SCALE GENOMIC DNA]</scope>
    <source>
        <strain evidence="3">AF10</strain>
    </source>
</reference>